<feature type="region of interest" description="Disordered" evidence="2">
    <location>
        <begin position="86"/>
        <end position="113"/>
    </location>
</feature>
<dbReference type="EMBL" id="BNAI01000013">
    <property type="protein sequence ID" value="GHF26901.1"/>
    <property type="molecule type" value="Genomic_DNA"/>
</dbReference>
<evidence type="ECO:0000259" key="3">
    <source>
        <dbReference type="PROSITE" id="PS50164"/>
    </source>
</evidence>
<dbReference type="SMART" id="SM00465">
    <property type="entry name" value="GIYc"/>
    <property type="match status" value="1"/>
</dbReference>
<dbReference type="SUPFAM" id="SSF82771">
    <property type="entry name" value="GIY-YIG endonuclease"/>
    <property type="match status" value="1"/>
</dbReference>
<dbReference type="Gene3D" id="3.40.1440.10">
    <property type="entry name" value="GIY-YIG endonuclease"/>
    <property type="match status" value="1"/>
</dbReference>
<reference evidence="4" key="2">
    <citation type="submission" date="2020-09" db="EMBL/GenBank/DDBJ databases">
        <authorList>
            <person name="Sun Q."/>
            <person name="Zhou Y."/>
        </authorList>
    </citation>
    <scope>NUCLEOTIDE SEQUENCE</scope>
    <source>
        <strain evidence="4">CGMCC 1.16548</strain>
    </source>
</reference>
<sequence length="113" mass="12499">MPATYILKCADGSFYVGSTRDLATRLQQHVSGRGSEYTAKRLPIELAWCAEFDRIDDAYLLEKRIQGWSRAKRLALIEGRFDALPGLSSRARGRTSVGFRDASGEAGRSSTRG</sequence>
<comment type="similarity">
    <text evidence="1">Belongs to the UPF0213 family.</text>
</comment>
<dbReference type="Pfam" id="PF01541">
    <property type="entry name" value="GIY-YIG"/>
    <property type="match status" value="1"/>
</dbReference>
<dbReference type="Proteomes" id="UP000617531">
    <property type="component" value="Unassembled WGS sequence"/>
</dbReference>
<accession>A0A8J3GTD4</accession>
<dbReference type="InterPro" id="IPR035901">
    <property type="entry name" value="GIY-YIG_endonuc_sf"/>
</dbReference>
<organism evidence="4 5">
    <name type="scientific">Pseudolysinimonas yzui</name>
    <dbReference type="NCBI Taxonomy" id="2708254"/>
    <lineage>
        <taxon>Bacteria</taxon>
        <taxon>Bacillati</taxon>
        <taxon>Actinomycetota</taxon>
        <taxon>Actinomycetes</taxon>
        <taxon>Micrococcales</taxon>
        <taxon>Microbacteriaceae</taxon>
        <taxon>Pseudolysinimonas</taxon>
    </lineage>
</organism>
<evidence type="ECO:0000256" key="1">
    <source>
        <dbReference type="ARBA" id="ARBA00007435"/>
    </source>
</evidence>
<dbReference type="PANTHER" id="PTHR34477">
    <property type="entry name" value="UPF0213 PROTEIN YHBQ"/>
    <property type="match status" value="1"/>
</dbReference>
<feature type="domain" description="GIY-YIG" evidence="3">
    <location>
        <begin position="1"/>
        <end position="75"/>
    </location>
</feature>
<dbReference type="AlphaFoldDB" id="A0A8J3GTD4"/>
<dbReference type="InterPro" id="IPR000305">
    <property type="entry name" value="GIY-YIG_endonuc"/>
</dbReference>
<dbReference type="PROSITE" id="PS50164">
    <property type="entry name" value="GIY_YIG"/>
    <property type="match status" value="1"/>
</dbReference>
<reference evidence="4" key="1">
    <citation type="journal article" date="2014" name="Int. J. Syst. Evol. Microbiol.">
        <title>Complete genome sequence of Corynebacterium casei LMG S-19264T (=DSM 44701T), isolated from a smear-ripened cheese.</title>
        <authorList>
            <consortium name="US DOE Joint Genome Institute (JGI-PGF)"/>
            <person name="Walter F."/>
            <person name="Albersmeier A."/>
            <person name="Kalinowski J."/>
            <person name="Ruckert C."/>
        </authorList>
    </citation>
    <scope>NUCLEOTIDE SEQUENCE</scope>
    <source>
        <strain evidence="4">CGMCC 1.16548</strain>
    </source>
</reference>
<proteinExistence type="inferred from homology"/>
<evidence type="ECO:0000313" key="4">
    <source>
        <dbReference type="EMBL" id="GHF26901.1"/>
    </source>
</evidence>
<dbReference type="PANTHER" id="PTHR34477:SF1">
    <property type="entry name" value="UPF0213 PROTEIN YHBQ"/>
    <property type="match status" value="1"/>
</dbReference>
<dbReference type="RefSeq" id="WP_191284337.1">
    <property type="nucleotide sequence ID" value="NZ_BNAI01000013.1"/>
</dbReference>
<comment type="caution">
    <text evidence="4">The sequence shown here is derived from an EMBL/GenBank/DDBJ whole genome shotgun (WGS) entry which is preliminary data.</text>
</comment>
<dbReference type="CDD" id="cd10456">
    <property type="entry name" value="GIY-YIG_UPF0213"/>
    <property type="match status" value="1"/>
</dbReference>
<protein>
    <recommendedName>
        <fullName evidence="3">GIY-YIG domain-containing protein</fullName>
    </recommendedName>
</protein>
<evidence type="ECO:0000256" key="2">
    <source>
        <dbReference type="SAM" id="MobiDB-lite"/>
    </source>
</evidence>
<keyword evidence="5" id="KW-1185">Reference proteome</keyword>
<name>A0A8J3GTD4_9MICO</name>
<dbReference type="InterPro" id="IPR050190">
    <property type="entry name" value="UPF0213_domain"/>
</dbReference>
<evidence type="ECO:0000313" key="5">
    <source>
        <dbReference type="Proteomes" id="UP000617531"/>
    </source>
</evidence>
<gene>
    <name evidence="4" type="ORF">GCM10011600_29780</name>
</gene>